<dbReference type="EMBL" id="JANPWB010000002">
    <property type="protein sequence ID" value="KAJ1207839.1"/>
    <property type="molecule type" value="Genomic_DNA"/>
</dbReference>
<dbReference type="Proteomes" id="UP001066276">
    <property type="component" value="Chromosome 1_2"/>
</dbReference>
<gene>
    <name evidence="2" type="ORF">NDU88_003229</name>
</gene>
<evidence type="ECO:0008006" key="4">
    <source>
        <dbReference type="Google" id="ProtNLM"/>
    </source>
</evidence>
<feature type="region of interest" description="Disordered" evidence="1">
    <location>
        <begin position="1"/>
        <end position="38"/>
    </location>
</feature>
<proteinExistence type="predicted"/>
<sequence>MGKDRANKGTQQTRVDQYTAQNPGANPQRESPATSAKGAEPTLAQILAAIKSSSRATQAQIAAIAVDVNPLIAGLRVVAERSVATEQKVTCVQSDMDIFKASEAFLEDWIRKSLPAAPLSAVFEVERAHRDLVPPGAPSCTILQQELICYTGMPIVWAGDFNCVLDGALDRDPPKLNTKSQMTTKLRMVEEFTFC</sequence>
<evidence type="ECO:0000313" key="2">
    <source>
        <dbReference type="EMBL" id="KAJ1207839.1"/>
    </source>
</evidence>
<comment type="caution">
    <text evidence="2">The sequence shown here is derived from an EMBL/GenBank/DDBJ whole genome shotgun (WGS) entry which is preliminary data.</text>
</comment>
<keyword evidence="3" id="KW-1185">Reference proteome</keyword>
<organism evidence="2 3">
    <name type="scientific">Pleurodeles waltl</name>
    <name type="common">Iberian ribbed newt</name>
    <dbReference type="NCBI Taxonomy" id="8319"/>
    <lineage>
        <taxon>Eukaryota</taxon>
        <taxon>Metazoa</taxon>
        <taxon>Chordata</taxon>
        <taxon>Craniata</taxon>
        <taxon>Vertebrata</taxon>
        <taxon>Euteleostomi</taxon>
        <taxon>Amphibia</taxon>
        <taxon>Batrachia</taxon>
        <taxon>Caudata</taxon>
        <taxon>Salamandroidea</taxon>
        <taxon>Salamandridae</taxon>
        <taxon>Pleurodelinae</taxon>
        <taxon>Pleurodeles</taxon>
    </lineage>
</organism>
<evidence type="ECO:0000256" key="1">
    <source>
        <dbReference type="SAM" id="MobiDB-lite"/>
    </source>
</evidence>
<evidence type="ECO:0000313" key="3">
    <source>
        <dbReference type="Proteomes" id="UP001066276"/>
    </source>
</evidence>
<name>A0AAV7W450_PLEWA</name>
<dbReference type="AlphaFoldDB" id="A0AAV7W450"/>
<feature type="compositionally biased region" description="Polar residues" evidence="1">
    <location>
        <begin position="8"/>
        <end position="34"/>
    </location>
</feature>
<accession>A0AAV7W450</accession>
<protein>
    <recommendedName>
        <fullName evidence="4">Endonuclease/exonuclease/phosphatase domain-containing protein</fullName>
    </recommendedName>
</protein>
<reference evidence="2" key="1">
    <citation type="journal article" date="2022" name="bioRxiv">
        <title>Sequencing and chromosome-scale assembly of the giantPleurodeles waltlgenome.</title>
        <authorList>
            <person name="Brown T."/>
            <person name="Elewa A."/>
            <person name="Iarovenko S."/>
            <person name="Subramanian E."/>
            <person name="Araus A.J."/>
            <person name="Petzold A."/>
            <person name="Susuki M."/>
            <person name="Suzuki K.-i.T."/>
            <person name="Hayashi T."/>
            <person name="Toyoda A."/>
            <person name="Oliveira C."/>
            <person name="Osipova E."/>
            <person name="Leigh N.D."/>
            <person name="Simon A."/>
            <person name="Yun M.H."/>
        </authorList>
    </citation>
    <scope>NUCLEOTIDE SEQUENCE</scope>
    <source>
        <strain evidence="2">20211129_DDA</strain>
        <tissue evidence="2">Liver</tissue>
    </source>
</reference>